<dbReference type="SUPFAM" id="SSF47203">
    <property type="entry name" value="Acyl-CoA dehydrogenase C-terminal domain-like"/>
    <property type="match status" value="1"/>
</dbReference>
<comment type="similarity">
    <text evidence="2">Belongs to the acyl-CoA dehydrogenase family.</text>
</comment>
<dbReference type="PANTHER" id="PTHR43884:SF20">
    <property type="entry name" value="ACYL-COA DEHYDROGENASE FADE28"/>
    <property type="match status" value="1"/>
</dbReference>
<dbReference type="InterPro" id="IPR013786">
    <property type="entry name" value="AcylCoA_DH/ox_N"/>
</dbReference>
<dbReference type="KEGG" id="spph:KFK14_04495"/>
<name>A0A975K911_9SPHN</name>
<dbReference type="EMBL" id="CP073910">
    <property type="protein sequence ID" value="QUT06707.1"/>
    <property type="molecule type" value="Genomic_DNA"/>
</dbReference>
<proteinExistence type="inferred from homology"/>
<dbReference type="InterPro" id="IPR009075">
    <property type="entry name" value="AcylCo_DH/oxidase_C"/>
</dbReference>
<evidence type="ECO:0000259" key="6">
    <source>
        <dbReference type="Pfam" id="PF00441"/>
    </source>
</evidence>
<dbReference type="AlphaFoldDB" id="A0A975K911"/>
<gene>
    <name evidence="8" type="ORF">KFK14_04495</name>
</gene>
<accession>A0A975K911</accession>
<evidence type="ECO:0000313" key="8">
    <source>
        <dbReference type="EMBL" id="QUT06707.1"/>
    </source>
</evidence>
<dbReference type="OrthoDB" id="7328575at2"/>
<dbReference type="PANTHER" id="PTHR43884">
    <property type="entry name" value="ACYL-COA DEHYDROGENASE"/>
    <property type="match status" value="1"/>
</dbReference>
<dbReference type="Gene3D" id="1.20.140.10">
    <property type="entry name" value="Butyryl-CoA Dehydrogenase, subunit A, domain 3"/>
    <property type="match status" value="1"/>
</dbReference>
<reference evidence="8" key="1">
    <citation type="submission" date="2021-04" db="EMBL/GenBank/DDBJ databases">
        <title>Isolation of p-tert-butylphenol degrading bacteria Sphingobium phenoxybenzoativorans Tas13 from active sludge.</title>
        <authorList>
            <person name="Li Y."/>
        </authorList>
    </citation>
    <scope>NUCLEOTIDE SEQUENCE</scope>
    <source>
        <strain evidence="8">Tas13</strain>
    </source>
</reference>
<keyword evidence="5" id="KW-0560">Oxidoreductase</keyword>
<keyword evidence="9" id="KW-1185">Reference proteome</keyword>
<keyword evidence="4" id="KW-0274">FAD</keyword>
<protein>
    <submittedName>
        <fullName evidence="8">Acyl-CoA/acyl-ACP dehydrogenase</fullName>
    </submittedName>
</protein>
<dbReference type="InterPro" id="IPR037069">
    <property type="entry name" value="AcylCoA_DH/ox_N_sf"/>
</dbReference>
<dbReference type="RefSeq" id="WP_070153800.1">
    <property type="nucleotide sequence ID" value="NZ_CP073910.1"/>
</dbReference>
<evidence type="ECO:0000256" key="4">
    <source>
        <dbReference type="ARBA" id="ARBA00022827"/>
    </source>
</evidence>
<dbReference type="GO" id="GO:0003995">
    <property type="term" value="F:acyl-CoA dehydrogenase activity"/>
    <property type="evidence" value="ECO:0007669"/>
    <property type="project" value="TreeGrafter"/>
</dbReference>
<dbReference type="InterPro" id="IPR009100">
    <property type="entry name" value="AcylCoA_DH/oxidase_NM_dom_sf"/>
</dbReference>
<feature type="domain" description="Acyl-CoA dehydrogenase/oxidase C-terminal" evidence="6">
    <location>
        <begin position="195"/>
        <end position="327"/>
    </location>
</feature>
<dbReference type="Proteomes" id="UP000681425">
    <property type="component" value="Chromosome"/>
</dbReference>
<evidence type="ECO:0000313" key="9">
    <source>
        <dbReference type="Proteomes" id="UP000681425"/>
    </source>
</evidence>
<dbReference type="Pfam" id="PF00441">
    <property type="entry name" value="Acyl-CoA_dh_1"/>
    <property type="match status" value="1"/>
</dbReference>
<keyword evidence="3" id="KW-0285">Flavoprotein</keyword>
<evidence type="ECO:0000256" key="2">
    <source>
        <dbReference type="ARBA" id="ARBA00009347"/>
    </source>
</evidence>
<organism evidence="8 9">
    <name type="scientific">Sphingobium phenoxybenzoativorans</name>
    <dbReference type="NCBI Taxonomy" id="1592790"/>
    <lineage>
        <taxon>Bacteria</taxon>
        <taxon>Pseudomonadati</taxon>
        <taxon>Pseudomonadota</taxon>
        <taxon>Alphaproteobacteria</taxon>
        <taxon>Sphingomonadales</taxon>
        <taxon>Sphingomonadaceae</taxon>
        <taxon>Sphingobium</taxon>
    </lineage>
</organism>
<evidence type="ECO:0000259" key="7">
    <source>
        <dbReference type="Pfam" id="PF02771"/>
    </source>
</evidence>
<dbReference type="GO" id="GO:0050660">
    <property type="term" value="F:flavin adenine dinucleotide binding"/>
    <property type="evidence" value="ECO:0007669"/>
    <property type="project" value="InterPro"/>
</dbReference>
<sequence length="333" mass="34899">MDLMPSPEEEQIIDMARGLLSKELPVDYLRWEEGPAKAADRALLPQCAELGWIALGLSEEHGGFGFGATEEMLLFREVGRALVTPVLFASVIAARLAATLGESDLTAAIATGNATVSLAVPDAGGSGYFLIDAEGSDRILLVDHDSVTLLDPSAFSNRSAIRSLDPTVTLESAVLDSGAAGLQVGGRDAEPLFRHISLLIAAMLVGAAEAVRDLSVAHASERTQFGQKIGTFQAVSHPCADMAVRCEAALSQAKLAAVVVRDAGDDAEFQVTAARIVALDAALSNAAAAIQLHGGMGFAAEYPVHFYLKRAHLLDQVGGRIALQLDDLFALNA</sequence>
<dbReference type="Pfam" id="PF02771">
    <property type="entry name" value="Acyl-CoA_dh_N"/>
    <property type="match status" value="1"/>
</dbReference>
<evidence type="ECO:0000256" key="5">
    <source>
        <dbReference type="ARBA" id="ARBA00023002"/>
    </source>
</evidence>
<evidence type="ECO:0000256" key="1">
    <source>
        <dbReference type="ARBA" id="ARBA00001974"/>
    </source>
</evidence>
<feature type="domain" description="Acyl-CoA dehydrogenase/oxidase N-terminal" evidence="7">
    <location>
        <begin position="6"/>
        <end position="92"/>
    </location>
</feature>
<evidence type="ECO:0000256" key="3">
    <source>
        <dbReference type="ARBA" id="ARBA00022630"/>
    </source>
</evidence>
<dbReference type="Gene3D" id="1.10.540.10">
    <property type="entry name" value="Acyl-CoA dehydrogenase/oxidase, N-terminal domain"/>
    <property type="match status" value="1"/>
</dbReference>
<dbReference type="SUPFAM" id="SSF56645">
    <property type="entry name" value="Acyl-CoA dehydrogenase NM domain-like"/>
    <property type="match status" value="1"/>
</dbReference>
<dbReference type="InterPro" id="IPR036250">
    <property type="entry name" value="AcylCo_DH-like_C"/>
</dbReference>
<comment type="cofactor">
    <cofactor evidence="1">
        <name>FAD</name>
        <dbReference type="ChEBI" id="CHEBI:57692"/>
    </cofactor>
</comment>